<dbReference type="PANTHER" id="PTHR43715">
    <property type="entry name" value="GDP-MANNOSE 4,6-DEHYDRATASE"/>
    <property type="match status" value="1"/>
</dbReference>
<dbReference type="InterPro" id="IPR006368">
    <property type="entry name" value="GDP_Man_deHydtase"/>
</dbReference>
<evidence type="ECO:0000256" key="3">
    <source>
        <dbReference type="ARBA" id="ARBA00011989"/>
    </source>
</evidence>
<reference evidence="6 7" key="1">
    <citation type="journal article" date="2022" name="Front. Microbiol.">
        <title>High genomic differentiation and limited gene flow indicate recent cryptic speciation within the genus Laspinema (cyanobacteria).</title>
        <authorList>
            <person name="Stanojkovic A."/>
            <person name="Skoupy S."/>
            <person name="Skaloud P."/>
            <person name="Dvorak P."/>
        </authorList>
    </citation>
    <scope>NUCLEOTIDE SEQUENCE [LARGE SCALE GENOMIC DNA]</scope>
    <source>
        <strain evidence="6 7">D2a</strain>
    </source>
</reference>
<evidence type="ECO:0000313" key="7">
    <source>
        <dbReference type="Proteomes" id="UP001525890"/>
    </source>
</evidence>
<dbReference type="PANTHER" id="PTHR43715:SF1">
    <property type="entry name" value="GDP-MANNOSE 4,6 DEHYDRATASE"/>
    <property type="match status" value="1"/>
</dbReference>
<accession>A0ABT2MUX1</accession>
<proteinExistence type="inferred from homology"/>
<evidence type="ECO:0000313" key="6">
    <source>
        <dbReference type="EMBL" id="MCT7968529.1"/>
    </source>
</evidence>
<dbReference type="EMBL" id="JAMXFF010000033">
    <property type="protein sequence ID" value="MCT7968529.1"/>
    <property type="molecule type" value="Genomic_DNA"/>
</dbReference>
<name>A0ABT2MUX1_9CYAN</name>
<keyword evidence="4 6" id="KW-0456">Lyase</keyword>
<dbReference type="Proteomes" id="UP001525890">
    <property type="component" value="Unassembled WGS sequence"/>
</dbReference>
<dbReference type="GO" id="GO:0008446">
    <property type="term" value="F:GDP-mannose 4,6-dehydratase activity"/>
    <property type="evidence" value="ECO:0007669"/>
    <property type="project" value="UniProtKB-EC"/>
</dbReference>
<evidence type="ECO:0000256" key="2">
    <source>
        <dbReference type="ARBA" id="ARBA00009263"/>
    </source>
</evidence>
<keyword evidence="7" id="KW-1185">Reference proteome</keyword>
<feature type="domain" description="NAD(P)-binding" evidence="5">
    <location>
        <begin position="5"/>
        <end position="305"/>
    </location>
</feature>
<sequence length="317" mass="35346">MRAIIVGHSGQDGTFLYQSLKEQGYTVLGFSRASVGATDDSCLEIKPDISDINSVYALIKDFKPSEIYYFAAHHSSSEVSVKGNIKNSFDLAQETHVTGLLNFLCAIRDIVPSCRLFYASSSLVFSGQNGEVQDETTPLSPQGFYGITKAQGMWLCREFREKFDIFASVGILYNHESYLRPHHFLSQKIIQAAIRIASGSSEPLLIGDLSAKVDWGYAPDFIKGFQKILQLDQSGDFIIASGQAHSVREFAEIAFGYFGLDFTKYIVENNSILVRRSLTKIGDPSKLKLATGWDSSFEFKDLVKQLIRESQQLTISR</sequence>
<comment type="similarity">
    <text evidence="2">Belongs to the NAD(P)-dependent epimerase/dehydratase family. GDP-mannose 4,6-dehydratase subfamily.</text>
</comment>
<dbReference type="SUPFAM" id="SSF51735">
    <property type="entry name" value="NAD(P)-binding Rossmann-fold domains"/>
    <property type="match status" value="1"/>
</dbReference>
<comment type="caution">
    <text evidence="6">The sequence shown here is derived from an EMBL/GenBank/DDBJ whole genome shotgun (WGS) entry which is preliminary data.</text>
</comment>
<evidence type="ECO:0000256" key="4">
    <source>
        <dbReference type="ARBA" id="ARBA00023239"/>
    </source>
</evidence>
<dbReference type="InterPro" id="IPR036291">
    <property type="entry name" value="NAD(P)-bd_dom_sf"/>
</dbReference>
<dbReference type="RefSeq" id="WP_368008043.1">
    <property type="nucleotide sequence ID" value="NZ_JAMXFF010000033.1"/>
</dbReference>
<dbReference type="InterPro" id="IPR016040">
    <property type="entry name" value="NAD(P)-bd_dom"/>
</dbReference>
<organism evidence="6 7">
    <name type="scientific">Laspinema palackyanum D2a</name>
    <dbReference type="NCBI Taxonomy" id="2953684"/>
    <lineage>
        <taxon>Bacteria</taxon>
        <taxon>Bacillati</taxon>
        <taxon>Cyanobacteriota</taxon>
        <taxon>Cyanophyceae</taxon>
        <taxon>Oscillatoriophycideae</taxon>
        <taxon>Oscillatoriales</taxon>
        <taxon>Laspinemataceae</taxon>
        <taxon>Laspinema</taxon>
        <taxon>Laspinema palackyanum</taxon>
    </lineage>
</organism>
<dbReference type="Pfam" id="PF16363">
    <property type="entry name" value="GDP_Man_Dehyd"/>
    <property type="match status" value="1"/>
</dbReference>
<evidence type="ECO:0000256" key="1">
    <source>
        <dbReference type="ARBA" id="ARBA00001937"/>
    </source>
</evidence>
<evidence type="ECO:0000259" key="5">
    <source>
        <dbReference type="Pfam" id="PF16363"/>
    </source>
</evidence>
<gene>
    <name evidence="6" type="ORF">NG799_19660</name>
</gene>
<dbReference type="EC" id="4.2.1.47" evidence="3"/>
<dbReference type="Gene3D" id="3.40.50.720">
    <property type="entry name" value="NAD(P)-binding Rossmann-like Domain"/>
    <property type="match status" value="1"/>
</dbReference>
<dbReference type="Gene3D" id="3.90.25.10">
    <property type="entry name" value="UDP-galactose 4-epimerase, domain 1"/>
    <property type="match status" value="1"/>
</dbReference>
<protein>
    <recommendedName>
        <fullName evidence="3">GDP-mannose 4,6-dehydratase</fullName>
        <ecNumber evidence="3">4.2.1.47</ecNumber>
    </recommendedName>
</protein>
<comment type="cofactor">
    <cofactor evidence="1">
        <name>NADP(+)</name>
        <dbReference type="ChEBI" id="CHEBI:58349"/>
    </cofactor>
</comment>